<evidence type="ECO:0000313" key="2">
    <source>
        <dbReference type="EMBL" id="GAG14242.1"/>
    </source>
</evidence>
<proteinExistence type="predicted"/>
<feature type="domain" description="Integron-associated effector binding protein" evidence="1">
    <location>
        <begin position="16"/>
        <end position="121"/>
    </location>
</feature>
<protein>
    <recommendedName>
        <fullName evidence="1">Integron-associated effector binding protein domain-containing protein</fullName>
    </recommendedName>
</protein>
<evidence type="ECO:0000259" key="1">
    <source>
        <dbReference type="Pfam" id="PF14526"/>
    </source>
</evidence>
<dbReference type="AlphaFoldDB" id="X0VSV5"/>
<dbReference type="EMBL" id="BARS01038861">
    <property type="protein sequence ID" value="GAG14242.1"/>
    <property type="molecule type" value="Genomic_DNA"/>
</dbReference>
<dbReference type="Gene3D" id="3.20.80.10">
    <property type="entry name" value="Regulatory factor, effector binding domain"/>
    <property type="match status" value="1"/>
</dbReference>
<reference evidence="2" key="1">
    <citation type="journal article" date="2014" name="Front. Microbiol.">
        <title>High frequency of phylogenetically diverse reductive dehalogenase-homologous genes in deep subseafloor sedimentary metagenomes.</title>
        <authorList>
            <person name="Kawai M."/>
            <person name="Futagami T."/>
            <person name="Toyoda A."/>
            <person name="Takaki Y."/>
            <person name="Nishi S."/>
            <person name="Hori S."/>
            <person name="Arai W."/>
            <person name="Tsubouchi T."/>
            <person name="Morono Y."/>
            <person name="Uchiyama I."/>
            <person name="Ito T."/>
            <person name="Fujiyama A."/>
            <person name="Inagaki F."/>
            <person name="Takami H."/>
        </authorList>
    </citation>
    <scope>NUCLEOTIDE SEQUENCE</scope>
    <source>
        <strain evidence="2">Expedition CK06-06</strain>
    </source>
</reference>
<accession>X0VSV5</accession>
<dbReference type="Pfam" id="PF14526">
    <property type="entry name" value="Cass2"/>
    <property type="match status" value="1"/>
</dbReference>
<dbReference type="SUPFAM" id="SSF55136">
    <property type="entry name" value="Probable bacterial effector-binding domain"/>
    <property type="match status" value="1"/>
</dbReference>
<sequence length="127" mass="14578">WSKILTWAKSQGFEDLTAHRFFGFNNPNPSPGSPNYGYEQWMTIGPEASSEEGIEIKDFPGGLYAVTRSEGIQNITENWRKLVVWREGSKYQEAHHQWLEECFTPQAESLEDYIFDLYAPIASQAGR</sequence>
<comment type="caution">
    <text evidence="2">The sequence shown here is derived from an EMBL/GenBank/DDBJ whole genome shotgun (WGS) entry which is preliminary data.</text>
</comment>
<name>X0VSV5_9ZZZZ</name>
<gene>
    <name evidence="2" type="ORF">S01H1_59425</name>
</gene>
<dbReference type="InterPro" id="IPR011256">
    <property type="entry name" value="Reg_factor_effector_dom_sf"/>
</dbReference>
<dbReference type="InterPro" id="IPR029441">
    <property type="entry name" value="Cass2"/>
</dbReference>
<organism evidence="2">
    <name type="scientific">marine sediment metagenome</name>
    <dbReference type="NCBI Taxonomy" id="412755"/>
    <lineage>
        <taxon>unclassified sequences</taxon>
        <taxon>metagenomes</taxon>
        <taxon>ecological metagenomes</taxon>
    </lineage>
</organism>
<feature type="non-terminal residue" evidence="2">
    <location>
        <position position="1"/>
    </location>
</feature>